<protein>
    <submittedName>
        <fullName evidence="3">Uncharacterized protein</fullName>
    </submittedName>
</protein>
<evidence type="ECO:0000313" key="4">
    <source>
        <dbReference type="Proteomes" id="UP000287352"/>
    </source>
</evidence>
<evidence type="ECO:0000256" key="1">
    <source>
        <dbReference type="SAM" id="MobiDB-lite"/>
    </source>
</evidence>
<feature type="region of interest" description="Disordered" evidence="1">
    <location>
        <begin position="185"/>
        <end position="213"/>
    </location>
</feature>
<sequence length="213" mass="21820">MQPQEEKQIKKGVSLYVKSGAILLLFVLSIIVVACGATNTTTTASNGPVPTVTIQLGKKQSPTPPPPPFSCAAWVTETTPRAGVSTIVVNAKYTRITNGNPEGISGATALATVHWADKRADTTVSATTTPDGLATFPISVPQDTNPALVNHVTLIDVTFNGGGNTCTASQARAAYFVLLPATVTPTPSPDASATPTGAPGADMTPTPPGKKKN</sequence>
<comment type="caution">
    <text evidence="3">The sequence shown here is derived from an EMBL/GenBank/DDBJ whole genome shotgun (WGS) entry which is preliminary data.</text>
</comment>
<organism evidence="3 4">
    <name type="scientific">Tengunoibacter tsumagoiensis</name>
    <dbReference type="NCBI Taxonomy" id="2014871"/>
    <lineage>
        <taxon>Bacteria</taxon>
        <taxon>Bacillati</taxon>
        <taxon>Chloroflexota</taxon>
        <taxon>Ktedonobacteria</taxon>
        <taxon>Ktedonobacterales</taxon>
        <taxon>Dictyobacteraceae</taxon>
        <taxon>Tengunoibacter</taxon>
    </lineage>
</organism>
<dbReference type="PROSITE" id="PS51257">
    <property type="entry name" value="PROKAR_LIPOPROTEIN"/>
    <property type="match status" value="1"/>
</dbReference>
<keyword evidence="2" id="KW-0472">Membrane</keyword>
<evidence type="ECO:0000256" key="2">
    <source>
        <dbReference type="SAM" id="Phobius"/>
    </source>
</evidence>
<accession>A0A402A0S5</accession>
<dbReference type="EMBL" id="BIFR01000001">
    <property type="protein sequence ID" value="GCE12611.1"/>
    <property type="molecule type" value="Genomic_DNA"/>
</dbReference>
<evidence type="ECO:0000313" key="3">
    <source>
        <dbReference type="EMBL" id="GCE12611.1"/>
    </source>
</evidence>
<keyword evidence="2" id="KW-1133">Transmembrane helix</keyword>
<dbReference type="AlphaFoldDB" id="A0A402A0S5"/>
<name>A0A402A0S5_9CHLR</name>
<feature type="compositionally biased region" description="Low complexity" evidence="1">
    <location>
        <begin position="185"/>
        <end position="202"/>
    </location>
</feature>
<keyword evidence="2" id="KW-0812">Transmembrane</keyword>
<proteinExistence type="predicted"/>
<dbReference type="RefSeq" id="WP_126580214.1">
    <property type="nucleotide sequence ID" value="NZ_BIFR01000001.1"/>
</dbReference>
<keyword evidence="4" id="KW-1185">Reference proteome</keyword>
<gene>
    <name evidence="3" type="ORF">KTT_24700</name>
</gene>
<feature type="transmembrane region" description="Helical" evidence="2">
    <location>
        <begin position="21"/>
        <end position="39"/>
    </location>
</feature>
<dbReference type="Proteomes" id="UP000287352">
    <property type="component" value="Unassembled WGS sequence"/>
</dbReference>
<reference evidence="4" key="1">
    <citation type="submission" date="2018-12" db="EMBL/GenBank/DDBJ databases">
        <title>Tengunoibacter tsumagoiensis gen. nov., sp. nov., Dictyobacter kobayashii sp. nov., D. alpinus sp. nov., and D. joshuensis sp. nov. and description of Dictyobacteraceae fam. nov. within the order Ktedonobacterales isolated from Tengu-no-mugimeshi.</title>
        <authorList>
            <person name="Wang C.M."/>
            <person name="Zheng Y."/>
            <person name="Sakai Y."/>
            <person name="Toyoda A."/>
            <person name="Minakuchi Y."/>
            <person name="Abe K."/>
            <person name="Yokota A."/>
            <person name="Yabe S."/>
        </authorList>
    </citation>
    <scope>NUCLEOTIDE SEQUENCE [LARGE SCALE GENOMIC DNA]</scope>
    <source>
        <strain evidence="4">Uno3</strain>
    </source>
</reference>